<dbReference type="InterPro" id="IPR029052">
    <property type="entry name" value="Metallo-depent_PP-like"/>
</dbReference>
<dbReference type="EC" id="3.6.1.5" evidence="3"/>
<dbReference type="SUPFAM" id="SSF55816">
    <property type="entry name" value="5'-nucleotidase (syn. UDP-sugar hydrolase), C-terminal domain"/>
    <property type="match status" value="1"/>
</dbReference>
<dbReference type="GO" id="GO:0046872">
    <property type="term" value="F:metal ion binding"/>
    <property type="evidence" value="ECO:0007669"/>
    <property type="project" value="UniProtKB-KW"/>
</dbReference>
<evidence type="ECO:0000256" key="9">
    <source>
        <dbReference type="ARBA" id="ARBA00022801"/>
    </source>
</evidence>
<dbReference type="InterPro" id="IPR006146">
    <property type="entry name" value="5'-Nucleotdase_CS"/>
</dbReference>
<evidence type="ECO:0000313" key="15">
    <source>
        <dbReference type="Proteomes" id="UP000053268"/>
    </source>
</evidence>
<dbReference type="GO" id="GO:0090729">
    <property type="term" value="F:toxin activity"/>
    <property type="evidence" value="ECO:0007669"/>
    <property type="project" value="UniProtKB-KW"/>
</dbReference>
<keyword evidence="8" id="KW-0732">Signal</keyword>
<evidence type="ECO:0000256" key="7">
    <source>
        <dbReference type="ARBA" id="ARBA00022723"/>
    </source>
</evidence>
<keyword evidence="7" id="KW-0479">Metal-binding</keyword>
<dbReference type="EMBL" id="KQ459582">
    <property type="protein sequence ID" value="KPI98866.1"/>
    <property type="molecule type" value="Genomic_DNA"/>
</dbReference>
<evidence type="ECO:0000259" key="13">
    <source>
        <dbReference type="Pfam" id="PF02872"/>
    </source>
</evidence>
<comment type="similarity">
    <text evidence="2 11">Belongs to the 5'-nucleotidase family.</text>
</comment>
<dbReference type="InterPro" id="IPR008334">
    <property type="entry name" value="5'-Nucleotdase_C"/>
</dbReference>
<feature type="domain" description="5'-Nucleotidase C-terminal" evidence="13">
    <location>
        <begin position="480"/>
        <end position="638"/>
    </location>
</feature>
<dbReference type="GO" id="GO:0006196">
    <property type="term" value="P:AMP catabolic process"/>
    <property type="evidence" value="ECO:0007669"/>
    <property type="project" value="TreeGrafter"/>
</dbReference>
<reference evidence="14 15" key="1">
    <citation type="journal article" date="2015" name="Nat. Commun.">
        <title>Outbred genome sequencing and CRISPR/Cas9 gene editing in butterflies.</title>
        <authorList>
            <person name="Li X."/>
            <person name="Fan D."/>
            <person name="Zhang W."/>
            <person name="Liu G."/>
            <person name="Zhang L."/>
            <person name="Zhao L."/>
            <person name="Fang X."/>
            <person name="Chen L."/>
            <person name="Dong Y."/>
            <person name="Chen Y."/>
            <person name="Ding Y."/>
            <person name="Zhao R."/>
            <person name="Feng M."/>
            <person name="Zhu Y."/>
            <person name="Feng Y."/>
            <person name="Jiang X."/>
            <person name="Zhu D."/>
            <person name="Xiang H."/>
            <person name="Feng X."/>
            <person name="Li S."/>
            <person name="Wang J."/>
            <person name="Zhang G."/>
            <person name="Kronforst M.R."/>
            <person name="Wang W."/>
        </authorList>
    </citation>
    <scope>NUCLEOTIDE SEQUENCE [LARGE SCALE GENOMIC DNA]</scope>
    <source>
        <strain evidence="14">Ya'a_city_454_Px</strain>
        <tissue evidence="14">Whole body</tissue>
    </source>
</reference>
<accession>A0A194PZX0</accession>
<keyword evidence="6" id="KW-0800">Toxin</keyword>
<proteinExistence type="inferred from homology"/>
<dbReference type="CDD" id="cd07409">
    <property type="entry name" value="MPP_CD73_N"/>
    <property type="match status" value="1"/>
</dbReference>
<keyword evidence="5" id="KW-0964">Secreted</keyword>
<dbReference type="PROSITE" id="PS00786">
    <property type="entry name" value="5_NUCLEOTIDASE_2"/>
    <property type="match status" value="1"/>
</dbReference>
<feature type="domain" description="Calcineurin-like phosphoesterase" evidence="12">
    <location>
        <begin position="95"/>
        <end position="285"/>
    </location>
</feature>
<dbReference type="PANTHER" id="PTHR11575">
    <property type="entry name" value="5'-NUCLEOTIDASE-RELATED"/>
    <property type="match status" value="1"/>
</dbReference>
<dbReference type="GO" id="GO:0005576">
    <property type="term" value="C:extracellular region"/>
    <property type="evidence" value="ECO:0007669"/>
    <property type="project" value="UniProtKB-SubCell"/>
</dbReference>
<sequence>MDSTQNSRLTQKVGGATVKKANYKLDIIHYNDFHARYYLVVAEAYVSCSSIMNNEGRHINPFVDMFALKWFVSVALFSLVDGFALPFEGLYELDIIHYNDFHARYEETSVDTPTCHFNNGSCLGGFPRLYSEIMQLKKEKPNSLLLNAGDSFQGTYWYTLLKWNITQEFMNLLPHDAHAIGNHEFDDGPEGLAPYLRALKAPVLAANMDVSKEPLLQDLFTPHIIVKRGGRKIGIIGLITTDTKKLSSPGNVVFTDPLEATDREAKLLTDKGIDIIIVLSHCGLEMDNGRARLNIFARIGSAHPVKYHDHTEDRCEKLSSPGNVVFTDPLEATDREAKLLTDKGIDIIIVLSHCGLEMDKQIAREHGKHVDIIIGGHSHSLLWNGPAPSGEKVEGPYPVFIETSKEKEHQVLIVQASAFTKYMGNLTVYFDYLGRYVKWEGGPIFLDRSIPEDEKIKKKLEPYAKLVHEAENVPVGEAVRTLNADDCVFGECTIGDLLVDALTDYAKANVKSDYDHLAFIQRGNIKASILSGKITKGTIFDVLPFKDRVVTFELQGRYVREALERSVIEAWGLTPFKGPWLLQVSGLNVTYNISLPEGQRIVSVNIGTSGAILDDDKYYQVTMPAYLADGGDGFTMFQNGKKNVKIIGRDERILEIYINKNSPIDIRTDGRIEILQ</sequence>
<dbReference type="GO" id="GO:0008253">
    <property type="term" value="F:5'-nucleotidase activity"/>
    <property type="evidence" value="ECO:0007669"/>
    <property type="project" value="TreeGrafter"/>
</dbReference>
<keyword evidence="10" id="KW-1199">Hemostasis impairing toxin</keyword>
<dbReference type="Proteomes" id="UP000053268">
    <property type="component" value="Unassembled WGS sequence"/>
</dbReference>
<evidence type="ECO:0000256" key="6">
    <source>
        <dbReference type="ARBA" id="ARBA00022656"/>
    </source>
</evidence>
<evidence type="ECO:0000256" key="5">
    <source>
        <dbReference type="ARBA" id="ARBA00022525"/>
    </source>
</evidence>
<organism evidence="14 15">
    <name type="scientific">Papilio xuthus</name>
    <name type="common">Asian swallowtail butterfly</name>
    <dbReference type="NCBI Taxonomy" id="66420"/>
    <lineage>
        <taxon>Eukaryota</taxon>
        <taxon>Metazoa</taxon>
        <taxon>Ecdysozoa</taxon>
        <taxon>Arthropoda</taxon>
        <taxon>Hexapoda</taxon>
        <taxon>Insecta</taxon>
        <taxon>Pterygota</taxon>
        <taxon>Neoptera</taxon>
        <taxon>Endopterygota</taxon>
        <taxon>Lepidoptera</taxon>
        <taxon>Glossata</taxon>
        <taxon>Ditrysia</taxon>
        <taxon>Papilionoidea</taxon>
        <taxon>Papilionidae</taxon>
        <taxon>Papilioninae</taxon>
        <taxon>Papilio</taxon>
    </lineage>
</organism>
<dbReference type="STRING" id="66420.A0A194PZX0"/>
<evidence type="ECO:0000313" key="14">
    <source>
        <dbReference type="EMBL" id="KPI98866.1"/>
    </source>
</evidence>
<gene>
    <name evidence="14" type="ORF">RR46_10184</name>
</gene>
<evidence type="ECO:0000256" key="8">
    <source>
        <dbReference type="ARBA" id="ARBA00022729"/>
    </source>
</evidence>
<dbReference type="PANTHER" id="PTHR11575:SF32">
    <property type="entry name" value="APYRASE-LIKE PROTEIN"/>
    <property type="match status" value="1"/>
</dbReference>
<keyword evidence="9 11" id="KW-0378">Hydrolase</keyword>
<evidence type="ECO:0000259" key="12">
    <source>
        <dbReference type="Pfam" id="PF00149"/>
    </source>
</evidence>
<dbReference type="GO" id="GO:0000166">
    <property type="term" value="F:nucleotide binding"/>
    <property type="evidence" value="ECO:0007669"/>
    <property type="project" value="UniProtKB-KW"/>
</dbReference>
<dbReference type="Pfam" id="PF00149">
    <property type="entry name" value="Metallophos"/>
    <property type="match status" value="1"/>
</dbReference>
<dbReference type="PRINTS" id="PR01607">
    <property type="entry name" value="APYRASEFAMLY"/>
</dbReference>
<evidence type="ECO:0000256" key="4">
    <source>
        <dbReference type="ARBA" id="ARBA00022442"/>
    </source>
</evidence>
<keyword evidence="4" id="KW-1201">Platelet aggregation inhibiting toxin</keyword>
<name>A0A194PZX0_PAPXU</name>
<evidence type="ECO:0000256" key="3">
    <source>
        <dbReference type="ARBA" id="ARBA00012148"/>
    </source>
</evidence>
<dbReference type="InterPro" id="IPR004843">
    <property type="entry name" value="Calcineurin-like_PHP"/>
</dbReference>
<dbReference type="Gene3D" id="3.90.780.10">
    <property type="entry name" value="5'-Nucleotidase, C-terminal domain"/>
    <property type="match status" value="1"/>
</dbReference>
<keyword evidence="11" id="KW-0547">Nucleotide-binding</keyword>
<dbReference type="SUPFAM" id="SSF56300">
    <property type="entry name" value="Metallo-dependent phosphatases"/>
    <property type="match status" value="2"/>
</dbReference>
<evidence type="ECO:0000256" key="1">
    <source>
        <dbReference type="ARBA" id="ARBA00004613"/>
    </source>
</evidence>
<protein>
    <recommendedName>
        <fullName evidence="3">apyrase</fullName>
        <ecNumber evidence="3">3.6.1.5</ecNumber>
    </recommendedName>
</protein>
<keyword evidence="15" id="KW-1185">Reference proteome</keyword>
<dbReference type="InterPro" id="IPR036907">
    <property type="entry name" value="5'-Nucleotdase_C_sf"/>
</dbReference>
<dbReference type="GO" id="GO:0005886">
    <property type="term" value="C:plasma membrane"/>
    <property type="evidence" value="ECO:0007669"/>
    <property type="project" value="TreeGrafter"/>
</dbReference>
<evidence type="ECO:0000256" key="10">
    <source>
        <dbReference type="ARBA" id="ARBA00023240"/>
    </source>
</evidence>
<dbReference type="Pfam" id="PF02872">
    <property type="entry name" value="5_nucleotid_C"/>
    <property type="match status" value="1"/>
</dbReference>
<comment type="subcellular location">
    <subcellularLocation>
        <location evidence="1">Secreted</location>
    </subcellularLocation>
</comment>
<evidence type="ECO:0000256" key="2">
    <source>
        <dbReference type="ARBA" id="ARBA00006654"/>
    </source>
</evidence>
<dbReference type="AlphaFoldDB" id="A0A194PZX0"/>
<dbReference type="GO" id="GO:0004050">
    <property type="term" value="F:apyrase activity"/>
    <property type="evidence" value="ECO:0007669"/>
    <property type="project" value="UniProtKB-EC"/>
</dbReference>
<evidence type="ECO:0000256" key="11">
    <source>
        <dbReference type="RuleBase" id="RU362119"/>
    </source>
</evidence>
<dbReference type="Gene3D" id="3.60.21.10">
    <property type="match status" value="2"/>
</dbReference>
<dbReference type="InterPro" id="IPR006179">
    <property type="entry name" value="5_nucleotidase/apyrase"/>
</dbReference>